<evidence type="ECO:0000313" key="2">
    <source>
        <dbReference type="Proteomes" id="UP001610334"/>
    </source>
</evidence>
<dbReference type="Proteomes" id="UP001610334">
    <property type="component" value="Unassembled WGS sequence"/>
</dbReference>
<gene>
    <name evidence="1" type="ORF">BJX63DRAFT_109952</name>
</gene>
<keyword evidence="2" id="KW-1185">Reference proteome</keyword>
<organism evidence="1 2">
    <name type="scientific">Aspergillus granulosus</name>
    <dbReference type="NCBI Taxonomy" id="176169"/>
    <lineage>
        <taxon>Eukaryota</taxon>
        <taxon>Fungi</taxon>
        <taxon>Dikarya</taxon>
        <taxon>Ascomycota</taxon>
        <taxon>Pezizomycotina</taxon>
        <taxon>Eurotiomycetes</taxon>
        <taxon>Eurotiomycetidae</taxon>
        <taxon>Eurotiales</taxon>
        <taxon>Aspergillaceae</taxon>
        <taxon>Aspergillus</taxon>
        <taxon>Aspergillus subgen. Nidulantes</taxon>
    </lineage>
</organism>
<comment type="caution">
    <text evidence="1">The sequence shown here is derived from an EMBL/GenBank/DDBJ whole genome shotgun (WGS) entry which is preliminary data.</text>
</comment>
<protein>
    <submittedName>
        <fullName evidence="1">Uncharacterized protein</fullName>
    </submittedName>
</protein>
<accession>A0ABR4HPN5</accession>
<name>A0ABR4HPN5_9EURO</name>
<dbReference type="EMBL" id="JBFXLT010000018">
    <property type="protein sequence ID" value="KAL2817337.1"/>
    <property type="molecule type" value="Genomic_DNA"/>
</dbReference>
<reference evidence="1 2" key="1">
    <citation type="submission" date="2024-07" db="EMBL/GenBank/DDBJ databases">
        <title>Section-level genome sequencing and comparative genomics of Aspergillus sections Usti and Cavernicolus.</title>
        <authorList>
            <consortium name="Lawrence Berkeley National Laboratory"/>
            <person name="Nybo J.L."/>
            <person name="Vesth T.C."/>
            <person name="Theobald S."/>
            <person name="Frisvad J.C."/>
            <person name="Larsen T.O."/>
            <person name="Kjaerboelling I."/>
            <person name="Rothschild-Mancinelli K."/>
            <person name="Lyhne E.K."/>
            <person name="Kogle M.E."/>
            <person name="Barry K."/>
            <person name="Clum A."/>
            <person name="Na H."/>
            <person name="Ledsgaard L."/>
            <person name="Lin J."/>
            <person name="Lipzen A."/>
            <person name="Kuo A."/>
            <person name="Riley R."/>
            <person name="Mondo S."/>
            <person name="Labutti K."/>
            <person name="Haridas S."/>
            <person name="Pangalinan J."/>
            <person name="Salamov A.A."/>
            <person name="Simmons B.A."/>
            <person name="Magnuson J.K."/>
            <person name="Chen J."/>
            <person name="Drula E."/>
            <person name="Henrissat B."/>
            <person name="Wiebenga A."/>
            <person name="Lubbers R.J."/>
            <person name="Gomes A.C."/>
            <person name="Makela M.R."/>
            <person name="Stajich J."/>
            <person name="Grigoriev I.V."/>
            <person name="Mortensen U.H."/>
            <person name="De Vries R.P."/>
            <person name="Baker S.E."/>
            <person name="Andersen M.R."/>
        </authorList>
    </citation>
    <scope>NUCLEOTIDE SEQUENCE [LARGE SCALE GENOMIC DNA]</scope>
    <source>
        <strain evidence="1 2">CBS 588.65</strain>
    </source>
</reference>
<proteinExistence type="predicted"/>
<sequence>MIEGVQVPIQLNEAGAGRKVSFQIQELTADGDDLQVPDSQMNGARPRLVVLSPNRNYSMRTNRWTYSKRQR</sequence>
<evidence type="ECO:0000313" key="1">
    <source>
        <dbReference type="EMBL" id="KAL2817337.1"/>
    </source>
</evidence>